<dbReference type="InterPro" id="IPR039448">
    <property type="entry name" value="Beta_helix"/>
</dbReference>
<dbReference type="SUPFAM" id="SSF51126">
    <property type="entry name" value="Pectin lyase-like"/>
    <property type="match status" value="2"/>
</dbReference>
<dbReference type="InterPro" id="IPR011050">
    <property type="entry name" value="Pectin_lyase_fold/virulence"/>
</dbReference>
<dbReference type="EMBL" id="PPED02000002">
    <property type="protein sequence ID" value="PWN70382.1"/>
    <property type="molecule type" value="Genomic_DNA"/>
</dbReference>
<reference evidence="2 3" key="1">
    <citation type="submission" date="2018-04" db="EMBL/GenBank/DDBJ databases">
        <title>Draft Genome Sequence of Phosphate-Solubilizing Chryseobacterium sp. ISE14 that is a Biocontrol and Plant Growth-Promoting Rhizobacterium Isolated from Cucumber.</title>
        <authorList>
            <person name="Jeong J.-J."/>
            <person name="Sang M.K."/>
            <person name="Choi I.-G."/>
            <person name="Kim K.D."/>
        </authorList>
    </citation>
    <scope>NUCLEOTIDE SEQUENCE [LARGE SCALE GENOMIC DNA]</scope>
    <source>
        <strain evidence="2 3">ISE14</strain>
    </source>
</reference>
<feature type="domain" description="Right handed beta helix" evidence="1">
    <location>
        <begin position="214"/>
        <end position="371"/>
    </location>
</feature>
<keyword evidence="3" id="KW-1185">Reference proteome</keyword>
<proteinExistence type="predicted"/>
<sequence length="465" mass="51366">MQMGKILLIISMIFSLENIFIKKSDDDTKYLQTLLKQKNIVELPANTTYKINGTLYLKNGQKILGNHATIIQTAPGKPIFDCVDKKDISVSQINLKGYGNDYSPTSSSTSVGILCFGAENVRICENNFYNFSYSPVAGLRKVKNVLFENNYCEGIGLNNPKYYQKDVTGVTLGGEDIRILNNRITNSSQGIMIAEGSKNITIKDNQIYNLPLEHGIYVDASCSDIIIENNKITKVNGSGIKIQNRSKKIPPGISKNILIKDNTVFDTGLGDGILVNNTEGNEVYAENVTITGNILKNIGQDGINLRFSKNSKVLDNQILTTKRSGIYLKENYSLTIYKNTIENIQQNGIFDEGSGTNIVMDSNTITNIGLAGNDKNGLSSGIFIQSGNNRQIVNNYLKGNPKYTQYSLYIPDGDQKTIIIKNNKFIGARDSGARFSEGKVKFKEFTGNQFDSQVSGSKILNQPNQ</sequence>
<dbReference type="InterPro" id="IPR006626">
    <property type="entry name" value="PbH1"/>
</dbReference>
<evidence type="ECO:0000313" key="3">
    <source>
        <dbReference type="Proteomes" id="UP000236594"/>
    </source>
</evidence>
<dbReference type="SMART" id="SM00710">
    <property type="entry name" value="PbH1"/>
    <property type="match status" value="10"/>
</dbReference>
<dbReference type="Proteomes" id="UP000236594">
    <property type="component" value="Unassembled WGS sequence"/>
</dbReference>
<evidence type="ECO:0000313" key="2">
    <source>
        <dbReference type="EMBL" id="PWN70382.1"/>
    </source>
</evidence>
<name>A0A316X9D9_9FLAO</name>
<dbReference type="PANTHER" id="PTHR36453:SF1">
    <property type="entry name" value="RIGHT HANDED BETA HELIX DOMAIN-CONTAINING PROTEIN"/>
    <property type="match status" value="1"/>
</dbReference>
<gene>
    <name evidence="2" type="ORF">C1631_010435</name>
</gene>
<comment type="caution">
    <text evidence="2">The sequence shown here is derived from an EMBL/GenBank/DDBJ whole genome shotgun (WGS) entry which is preliminary data.</text>
</comment>
<protein>
    <recommendedName>
        <fullName evidence="1">Right handed beta helix domain-containing protein</fullName>
    </recommendedName>
</protein>
<dbReference type="InterPro" id="IPR012334">
    <property type="entry name" value="Pectin_lyas_fold"/>
</dbReference>
<dbReference type="Pfam" id="PF13229">
    <property type="entry name" value="Beta_helix"/>
    <property type="match status" value="1"/>
</dbReference>
<dbReference type="Gene3D" id="2.160.20.10">
    <property type="entry name" value="Single-stranded right-handed beta-helix, Pectin lyase-like"/>
    <property type="match status" value="1"/>
</dbReference>
<dbReference type="OrthoDB" id="606446at2"/>
<accession>A0A316X9D9</accession>
<evidence type="ECO:0000259" key="1">
    <source>
        <dbReference type="Pfam" id="PF13229"/>
    </source>
</evidence>
<dbReference type="PANTHER" id="PTHR36453">
    <property type="entry name" value="SECRETED PROTEIN-RELATED"/>
    <property type="match status" value="1"/>
</dbReference>
<organism evidence="2 3">
    <name type="scientific">Chryseobacterium phosphatilyticum</name>
    <dbReference type="NCBI Taxonomy" id="475075"/>
    <lineage>
        <taxon>Bacteria</taxon>
        <taxon>Pseudomonadati</taxon>
        <taxon>Bacteroidota</taxon>
        <taxon>Flavobacteriia</taxon>
        <taxon>Flavobacteriales</taxon>
        <taxon>Weeksellaceae</taxon>
        <taxon>Chryseobacterium group</taxon>
        <taxon>Chryseobacterium</taxon>
    </lineage>
</organism>
<dbReference type="AlphaFoldDB" id="A0A316X9D9"/>